<evidence type="ECO:0000313" key="3">
    <source>
        <dbReference type="Proteomes" id="UP001159363"/>
    </source>
</evidence>
<protein>
    <submittedName>
        <fullName evidence="2">Uncharacterized protein</fullName>
    </submittedName>
</protein>
<dbReference type="EMBL" id="JARBHB010000005">
    <property type="protein sequence ID" value="KAJ8883321.1"/>
    <property type="molecule type" value="Genomic_DNA"/>
</dbReference>
<reference evidence="2 3" key="1">
    <citation type="submission" date="2023-02" db="EMBL/GenBank/DDBJ databases">
        <title>LHISI_Scaffold_Assembly.</title>
        <authorList>
            <person name="Stuart O.P."/>
            <person name="Cleave R."/>
            <person name="Magrath M.J.L."/>
            <person name="Mikheyev A.S."/>
        </authorList>
    </citation>
    <scope>NUCLEOTIDE SEQUENCE [LARGE SCALE GENOMIC DNA]</scope>
    <source>
        <strain evidence="2">Daus_M_001</strain>
        <tissue evidence="2">Leg muscle</tissue>
    </source>
</reference>
<organism evidence="2 3">
    <name type="scientific">Dryococelus australis</name>
    <dbReference type="NCBI Taxonomy" id="614101"/>
    <lineage>
        <taxon>Eukaryota</taxon>
        <taxon>Metazoa</taxon>
        <taxon>Ecdysozoa</taxon>
        <taxon>Arthropoda</taxon>
        <taxon>Hexapoda</taxon>
        <taxon>Insecta</taxon>
        <taxon>Pterygota</taxon>
        <taxon>Neoptera</taxon>
        <taxon>Polyneoptera</taxon>
        <taxon>Phasmatodea</taxon>
        <taxon>Verophasmatodea</taxon>
        <taxon>Anareolatae</taxon>
        <taxon>Phasmatidae</taxon>
        <taxon>Eurycanthinae</taxon>
        <taxon>Dryococelus</taxon>
    </lineage>
</organism>
<accession>A0ABQ9HG78</accession>
<feature type="region of interest" description="Disordered" evidence="1">
    <location>
        <begin position="228"/>
        <end position="252"/>
    </location>
</feature>
<keyword evidence="3" id="KW-1185">Reference proteome</keyword>
<sequence>MVNGLFHRKTHARRCRIRRTLAVSVVRRGPALVHFTSNYLTRFNRLGQKHRRLPRKRGDASNDKHRPTLGLHLELIIATLDYVVAPSLPPPPPTANSQHNYLCDKGGNGAWRRSKRLACLPPTNANWVQSPASPRSDFRMWESCRTMSLIGEFSRGIPVSPPFHSGAANYSHRFTLIGSQDLAVLDSFQVAKFCVPELNYLSPLQLCPFVRTPTVDCPTSSETDLLTNSQRYKRTENLQRRRHRDTNPRPSDYKSASLPLIYGVKASIPYNSHFKIFWAALDTIVLRADVGEPKWMWFSAEMQGRGETGDPWASSGTIPTCENPEADPDRVTVGFSHVGIVPDDAVGRRVFSGSPVSPALSFRRCPYSPQSPSSALKTSMLRAAQISSLNHYANNSADEDYSKSHLVRTFSQRQGFRQQTTYGAYATQTGPATHLRYTSTCDSRPKRILCIFLHNAELRNYVATCAGLGWEGIVSRNRPRIRIEWFRETTKNRIPGRVTPECGNYAGRGRWSTGFQGDPHPPTNFIPKPEANRVRFPAGLPPDVCMWASCWTMALVGGFSRGSSNFDPARNNIFSELKYRNLKSMRHRYG</sequence>
<proteinExistence type="predicted"/>
<feature type="compositionally biased region" description="Basic and acidic residues" evidence="1">
    <location>
        <begin position="56"/>
        <end position="65"/>
    </location>
</feature>
<evidence type="ECO:0000313" key="2">
    <source>
        <dbReference type="EMBL" id="KAJ8883321.1"/>
    </source>
</evidence>
<name>A0ABQ9HG78_9NEOP</name>
<comment type="caution">
    <text evidence="2">The sequence shown here is derived from an EMBL/GenBank/DDBJ whole genome shotgun (WGS) entry which is preliminary data.</text>
</comment>
<dbReference type="Proteomes" id="UP001159363">
    <property type="component" value="Chromosome 4"/>
</dbReference>
<gene>
    <name evidence="2" type="ORF">PR048_015164</name>
</gene>
<feature type="region of interest" description="Disordered" evidence="1">
    <location>
        <begin position="46"/>
        <end position="65"/>
    </location>
</feature>
<evidence type="ECO:0000256" key="1">
    <source>
        <dbReference type="SAM" id="MobiDB-lite"/>
    </source>
</evidence>